<feature type="domain" description="Peptidase S8/S53" evidence="6">
    <location>
        <begin position="218"/>
        <end position="459"/>
    </location>
</feature>
<keyword evidence="4" id="KW-0720">Serine protease</keyword>
<keyword evidence="3 7" id="KW-0378">Hydrolase</keyword>
<dbReference type="InterPro" id="IPR036852">
    <property type="entry name" value="Peptidase_S8/S53_dom_sf"/>
</dbReference>
<sequence>MYNHQNPRCFTLDQRRNTKRSFNHAEKVKPFSGFVIVRLSDQYSYLEGDNLKEFARKNQMDRVSNILEKYPPKSFRRSIKSVSVAQLKELERKAQQSELPPVNSLSNYWRLDYRHYDGNPDELIRMFQEAHEVETAYKEMSVTDPLVNPADDVLAAQQGYVDAAPDGIDARWAWTQPNSAGIGVGLVDLEQGWIPGHEDLAAAGPTLVFNDNRHGVGTYIGDHGTAVLGEIIGVDNTRGVVGIAPSVSYVRMVSHYEAATNTALHVADAIVSAITNMNAGDVLLLEVQRSFLPTETDSADFDAIRLAVANGIVVVEAAGNGNEDLDAWVNGSGLTILNRGSIHFRDSGAIMVGASVSTTPHDRASFSNFGSRIDCYAWGEDIVTAGYSNRGSNISLGGDGTATLNDDYTSSFGGTSGASPIIVGAALTLQGMYKATALTLLSPLQMRSLLSDPATGTPQGGGVAGNIGVMPDLRAIIEHTLEITADVYMRDYVGDIGTVPSAGAISASPDIIVTPTLVANPTAAFGEGSGTENSNTLGYTVEFGQDNYIYARIRNRGGSAANGVTSTVYWSEVATLVTPDMWHLIGTSNPVNVPVGDTMVVTDAVTWPSADIPAEGHYCFVGILNHAQDAAPPIPAPGNFDWNDFTNFIRNYNNVTWRNFNVVDVDPSEPSAAMQFNITGAPDKRRIFDIELIRALPENAQLWLEVPLNLFAFMNLRGIEVKADKRKKTARILLPHLRKIKLCNMVLPKGGKFKCQFIVSGGKGYENGMHHLAIGQSHEGLQVGRITWALRGNRKTK</sequence>
<organism evidence="7 8">
    <name type="scientific">Ohtaekwangia kribbensis</name>
    <dbReference type="NCBI Taxonomy" id="688913"/>
    <lineage>
        <taxon>Bacteria</taxon>
        <taxon>Pseudomonadati</taxon>
        <taxon>Bacteroidota</taxon>
        <taxon>Cytophagia</taxon>
        <taxon>Cytophagales</taxon>
        <taxon>Fulvivirgaceae</taxon>
        <taxon>Ohtaekwangia</taxon>
    </lineage>
</organism>
<comment type="similarity">
    <text evidence="1 5">Belongs to the peptidase S8 family.</text>
</comment>
<dbReference type="InterPro" id="IPR000209">
    <property type="entry name" value="Peptidase_S8/S53_dom"/>
</dbReference>
<protein>
    <submittedName>
        <fullName evidence="7">S8 family peptidase</fullName>
        <ecNumber evidence="7">3.4.-.-</ecNumber>
    </submittedName>
</protein>
<dbReference type="InterPro" id="IPR034073">
    <property type="entry name" value="Subtilisin_DY-like_dom"/>
</dbReference>
<evidence type="ECO:0000256" key="5">
    <source>
        <dbReference type="PROSITE-ProRule" id="PRU01240"/>
    </source>
</evidence>
<dbReference type="InterPro" id="IPR050131">
    <property type="entry name" value="Peptidase_S8_subtilisin-like"/>
</dbReference>
<dbReference type="Pfam" id="PF00082">
    <property type="entry name" value="Peptidase_S8"/>
    <property type="match status" value="1"/>
</dbReference>
<comment type="caution">
    <text evidence="7">The sequence shown here is derived from an EMBL/GenBank/DDBJ whole genome shotgun (WGS) entry which is preliminary data.</text>
</comment>
<dbReference type="CDD" id="cd04843">
    <property type="entry name" value="Peptidases_S8_11"/>
    <property type="match status" value="1"/>
</dbReference>
<name>A0ABW3K3R6_9BACT</name>
<evidence type="ECO:0000256" key="1">
    <source>
        <dbReference type="ARBA" id="ARBA00011073"/>
    </source>
</evidence>
<dbReference type="InterPro" id="IPR023828">
    <property type="entry name" value="Peptidase_S8_Ser-AS"/>
</dbReference>
<evidence type="ECO:0000313" key="7">
    <source>
        <dbReference type="EMBL" id="MFD1000885.1"/>
    </source>
</evidence>
<gene>
    <name evidence="7" type="ORF">ACFQ21_16285</name>
</gene>
<dbReference type="PROSITE" id="PS00138">
    <property type="entry name" value="SUBTILASE_SER"/>
    <property type="match status" value="1"/>
</dbReference>
<keyword evidence="2" id="KW-0645">Protease</keyword>
<evidence type="ECO:0000313" key="8">
    <source>
        <dbReference type="Proteomes" id="UP001597112"/>
    </source>
</evidence>
<dbReference type="EMBL" id="JBHTKA010000007">
    <property type="protein sequence ID" value="MFD1000885.1"/>
    <property type="molecule type" value="Genomic_DNA"/>
</dbReference>
<dbReference type="PANTHER" id="PTHR43806:SF11">
    <property type="entry name" value="CEREVISIN-RELATED"/>
    <property type="match status" value="1"/>
</dbReference>
<proteinExistence type="inferred from homology"/>
<comment type="caution">
    <text evidence="5">Lacks conserved residue(s) required for the propagation of feature annotation.</text>
</comment>
<accession>A0ABW3K3R6</accession>
<evidence type="ECO:0000259" key="6">
    <source>
        <dbReference type="Pfam" id="PF00082"/>
    </source>
</evidence>
<dbReference type="Proteomes" id="UP001597112">
    <property type="component" value="Unassembled WGS sequence"/>
</dbReference>
<dbReference type="RefSeq" id="WP_377580340.1">
    <property type="nucleotide sequence ID" value="NZ_JBHTKA010000007.1"/>
</dbReference>
<dbReference type="PANTHER" id="PTHR43806">
    <property type="entry name" value="PEPTIDASE S8"/>
    <property type="match status" value="1"/>
</dbReference>
<dbReference type="GO" id="GO:0016787">
    <property type="term" value="F:hydrolase activity"/>
    <property type="evidence" value="ECO:0007669"/>
    <property type="project" value="UniProtKB-KW"/>
</dbReference>
<evidence type="ECO:0000256" key="4">
    <source>
        <dbReference type="ARBA" id="ARBA00022825"/>
    </source>
</evidence>
<keyword evidence="8" id="KW-1185">Reference proteome</keyword>
<evidence type="ECO:0000256" key="3">
    <source>
        <dbReference type="ARBA" id="ARBA00022801"/>
    </source>
</evidence>
<dbReference type="PROSITE" id="PS51892">
    <property type="entry name" value="SUBTILASE"/>
    <property type="match status" value="1"/>
</dbReference>
<dbReference type="SUPFAM" id="SSF52743">
    <property type="entry name" value="Subtilisin-like"/>
    <property type="match status" value="1"/>
</dbReference>
<dbReference type="Gene3D" id="3.40.50.200">
    <property type="entry name" value="Peptidase S8/S53 domain"/>
    <property type="match status" value="1"/>
</dbReference>
<reference evidence="8" key="1">
    <citation type="journal article" date="2019" name="Int. J. Syst. Evol. Microbiol.">
        <title>The Global Catalogue of Microorganisms (GCM) 10K type strain sequencing project: providing services to taxonomists for standard genome sequencing and annotation.</title>
        <authorList>
            <consortium name="The Broad Institute Genomics Platform"/>
            <consortium name="The Broad Institute Genome Sequencing Center for Infectious Disease"/>
            <person name="Wu L."/>
            <person name="Ma J."/>
        </authorList>
    </citation>
    <scope>NUCLEOTIDE SEQUENCE [LARGE SCALE GENOMIC DNA]</scope>
    <source>
        <strain evidence="8">CCUG 58938</strain>
    </source>
</reference>
<dbReference type="EC" id="3.4.-.-" evidence="7"/>
<evidence type="ECO:0000256" key="2">
    <source>
        <dbReference type="ARBA" id="ARBA00022670"/>
    </source>
</evidence>